<protein>
    <submittedName>
        <fullName evidence="1">Uncharacterized protein</fullName>
    </submittedName>
</protein>
<evidence type="ECO:0000313" key="2">
    <source>
        <dbReference type="Proteomes" id="UP000015106"/>
    </source>
</evidence>
<dbReference type="Proteomes" id="UP000015106">
    <property type="component" value="Chromosome 4"/>
</dbReference>
<reference evidence="2" key="1">
    <citation type="journal article" date="2013" name="Nature">
        <title>Draft genome of the wheat A-genome progenitor Triticum urartu.</title>
        <authorList>
            <person name="Ling H.Q."/>
            <person name="Zhao S."/>
            <person name="Liu D."/>
            <person name="Wang J."/>
            <person name="Sun H."/>
            <person name="Zhang C."/>
            <person name="Fan H."/>
            <person name="Li D."/>
            <person name="Dong L."/>
            <person name="Tao Y."/>
            <person name="Gao C."/>
            <person name="Wu H."/>
            <person name="Li Y."/>
            <person name="Cui Y."/>
            <person name="Guo X."/>
            <person name="Zheng S."/>
            <person name="Wang B."/>
            <person name="Yu K."/>
            <person name="Liang Q."/>
            <person name="Yang W."/>
            <person name="Lou X."/>
            <person name="Chen J."/>
            <person name="Feng M."/>
            <person name="Jian J."/>
            <person name="Zhang X."/>
            <person name="Luo G."/>
            <person name="Jiang Y."/>
            <person name="Liu J."/>
            <person name="Wang Z."/>
            <person name="Sha Y."/>
            <person name="Zhang B."/>
            <person name="Wu H."/>
            <person name="Tang D."/>
            <person name="Shen Q."/>
            <person name="Xue P."/>
            <person name="Zou S."/>
            <person name="Wang X."/>
            <person name="Liu X."/>
            <person name="Wang F."/>
            <person name="Yang Y."/>
            <person name="An X."/>
            <person name="Dong Z."/>
            <person name="Zhang K."/>
            <person name="Zhang X."/>
            <person name="Luo M.C."/>
            <person name="Dvorak J."/>
            <person name="Tong Y."/>
            <person name="Wang J."/>
            <person name="Yang H."/>
            <person name="Li Z."/>
            <person name="Wang D."/>
            <person name="Zhang A."/>
            <person name="Wang J."/>
        </authorList>
    </citation>
    <scope>NUCLEOTIDE SEQUENCE</scope>
    <source>
        <strain evidence="2">cv. G1812</strain>
    </source>
</reference>
<sequence>MTTSDMMGLTVSSSCKHMAATATACFTSLPLGPSPRSGSTSSCILLCSLNMGAAQATRFCSPEGLLSSMTRLPVMSSSSTTPKLYTSDFTVRCPVLTYSGAQYPYVPITLDGPSFSSSASPPLPLRVIGVASLARPKSESLALYPSSRRMLEDLRSR</sequence>
<name>A0A8R7Q406_TRIUA</name>
<accession>A0A8R7Q406</accession>
<gene>
    <name evidence="1" type="primary">LOC125551182</name>
</gene>
<dbReference type="Gramene" id="TuG1812G0400001393.01.T01">
    <property type="protein sequence ID" value="TuG1812G0400001393.01.T01.cds304089"/>
    <property type="gene ID" value="TuG1812G0400001393.01"/>
</dbReference>
<reference evidence="1" key="2">
    <citation type="submission" date="2018-03" db="EMBL/GenBank/DDBJ databases">
        <title>The Triticum urartu genome reveals the dynamic nature of wheat genome evolution.</title>
        <authorList>
            <person name="Ling H."/>
            <person name="Ma B."/>
            <person name="Shi X."/>
            <person name="Liu H."/>
            <person name="Dong L."/>
            <person name="Sun H."/>
            <person name="Cao Y."/>
            <person name="Gao Q."/>
            <person name="Zheng S."/>
            <person name="Li Y."/>
            <person name="Yu Y."/>
            <person name="Du H."/>
            <person name="Qi M."/>
            <person name="Li Y."/>
            <person name="Yu H."/>
            <person name="Cui Y."/>
            <person name="Wang N."/>
            <person name="Chen C."/>
            <person name="Wu H."/>
            <person name="Zhao Y."/>
            <person name="Zhang J."/>
            <person name="Li Y."/>
            <person name="Zhou W."/>
            <person name="Zhang B."/>
            <person name="Hu W."/>
            <person name="Eijk M."/>
            <person name="Tang J."/>
            <person name="Witsenboer H."/>
            <person name="Zhao S."/>
            <person name="Li Z."/>
            <person name="Zhang A."/>
            <person name="Wang D."/>
            <person name="Liang C."/>
        </authorList>
    </citation>
    <scope>NUCLEOTIDE SEQUENCE [LARGE SCALE GENOMIC DNA]</scope>
    <source>
        <strain evidence="1">cv. G1812</strain>
    </source>
</reference>
<evidence type="ECO:0000313" key="1">
    <source>
        <dbReference type="EnsemblPlants" id="TuG1812G0400001393.01.T01.cds304089"/>
    </source>
</evidence>
<proteinExistence type="predicted"/>
<keyword evidence="2" id="KW-1185">Reference proteome</keyword>
<organism evidence="1 2">
    <name type="scientific">Triticum urartu</name>
    <name type="common">Red wild einkorn</name>
    <name type="synonym">Crithodium urartu</name>
    <dbReference type="NCBI Taxonomy" id="4572"/>
    <lineage>
        <taxon>Eukaryota</taxon>
        <taxon>Viridiplantae</taxon>
        <taxon>Streptophyta</taxon>
        <taxon>Embryophyta</taxon>
        <taxon>Tracheophyta</taxon>
        <taxon>Spermatophyta</taxon>
        <taxon>Magnoliopsida</taxon>
        <taxon>Liliopsida</taxon>
        <taxon>Poales</taxon>
        <taxon>Poaceae</taxon>
        <taxon>BOP clade</taxon>
        <taxon>Pooideae</taxon>
        <taxon>Triticodae</taxon>
        <taxon>Triticeae</taxon>
        <taxon>Triticinae</taxon>
        <taxon>Triticum</taxon>
    </lineage>
</organism>
<dbReference type="EnsemblPlants" id="TuG1812G0400001393.01.T01">
    <property type="protein sequence ID" value="TuG1812G0400001393.01.T01.cds304089"/>
    <property type="gene ID" value="TuG1812G0400001393.01"/>
</dbReference>
<reference evidence="1" key="3">
    <citation type="submission" date="2022-06" db="UniProtKB">
        <authorList>
            <consortium name="EnsemblPlants"/>
        </authorList>
    </citation>
    <scope>IDENTIFICATION</scope>
</reference>
<dbReference type="AlphaFoldDB" id="A0A8R7Q406"/>